<dbReference type="Proteomes" id="UP000003112">
    <property type="component" value="Unassembled WGS sequence"/>
</dbReference>
<gene>
    <name evidence="1" type="ORF">HMPREF6485_0433</name>
</gene>
<sequence length="45" mass="4777">METTAASAQSAKFADANIAFCDILIYPPFSYFSRFAAPKGALSEG</sequence>
<dbReference type="STRING" id="873513.HMPREF6485_0433"/>
<name>E6K4B0_9BACT</name>
<keyword evidence="2" id="KW-1185">Reference proteome</keyword>
<accession>E6K4B0</accession>
<protein>
    <submittedName>
        <fullName evidence="1">Uncharacterized protein</fullName>
    </submittedName>
</protein>
<proteinExistence type="predicted"/>
<reference evidence="1 2" key="1">
    <citation type="submission" date="2010-10" db="EMBL/GenBank/DDBJ databases">
        <authorList>
            <person name="Muzny D."/>
            <person name="Qin X."/>
            <person name="Deng J."/>
            <person name="Jiang H."/>
            <person name="Liu Y."/>
            <person name="Qu J."/>
            <person name="Song X.-Z."/>
            <person name="Zhang L."/>
            <person name="Thornton R."/>
            <person name="Coyle M."/>
            <person name="Francisco L."/>
            <person name="Jackson L."/>
            <person name="Javaid M."/>
            <person name="Korchina V."/>
            <person name="Kovar C."/>
            <person name="Mata R."/>
            <person name="Mathew T."/>
            <person name="Ngo R."/>
            <person name="Nguyen L."/>
            <person name="Nguyen N."/>
            <person name="Okwuonu G."/>
            <person name="Ongeri F."/>
            <person name="Pham C."/>
            <person name="Simmons D."/>
            <person name="Wilczek-Boney K."/>
            <person name="Hale W."/>
            <person name="Jakkamsetti A."/>
            <person name="Pham P."/>
            <person name="Ruth R."/>
            <person name="San Lucas F."/>
            <person name="Warren J."/>
            <person name="Zhang J."/>
            <person name="Zhao Z."/>
            <person name="Zhou C."/>
            <person name="Zhu D."/>
            <person name="Lee S."/>
            <person name="Bess C."/>
            <person name="Blankenburg K."/>
            <person name="Forbes L."/>
            <person name="Fu Q."/>
            <person name="Gubbala S."/>
            <person name="Hirani K."/>
            <person name="Jayaseelan J.C."/>
            <person name="Lara F."/>
            <person name="Munidasa M."/>
            <person name="Palculict T."/>
            <person name="Patil S."/>
            <person name="Pu L.-L."/>
            <person name="Saada N."/>
            <person name="Tang L."/>
            <person name="Weissenberger G."/>
            <person name="Zhu Y."/>
            <person name="Hemphill L."/>
            <person name="Shang Y."/>
            <person name="Youmans B."/>
            <person name="Ayvaz T."/>
            <person name="Ross M."/>
            <person name="Santibanez J."/>
            <person name="Aqrawi P."/>
            <person name="Gross S."/>
            <person name="Joshi V."/>
            <person name="Fowler G."/>
            <person name="Nazareth L."/>
            <person name="Reid J."/>
            <person name="Worley K."/>
            <person name="Petrosino J."/>
            <person name="Highlander S."/>
            <person name="Gibbs R."/>
        </authorList>
    </citation>
    <scope>NUCLEOTIDE SEQUENCE [LARGE SCALE GENOMIC DNA]</scope>
    <source>
        <strain evidence="1 2">ATCC 33574</strain>
    </source>
</reference>
<evidence type="ECO:0000313" key="2">
    <source>
        <dbReference type="Proteomes" id="UP000003112"/>
    </source>
</evidence>
<comment type="caution">
    <text evidence="1">The sequence shown here is derived from an EMBL/GenBank/DDBJ whole genome shotgun (WGS) entry which is preliminary data.</text>
</comment>
<dbReference type="EMBL" id="AEPD01000010">
    <property type="protein sequence ID" value="EFU31659.1"/>
    <property type="molecule type" value="Genomic_DNA"/>
</dbReference>
<dbReference type="AlphaFoldDB" id="E6K4B0"/>
<evidence type="ECO:0000313" key="1">
    <source>
        <dbReference type="EMBL" id="EFU31659.1"/>
    </source>
</evidence>
<dbReference type="HOGENOM" id="CLU_3203434_0_0_10"/>
<organism evidence="1 2">
    <name type="scientific">Segatella buccae ATCC 33574</name>
    <dbReference type="NCBI Taxonomy" id="873513"/>
    <lineage>
        <taxon>Bacteria</taxon>
        <taxon>Pseudomonadati</taxon>
        <taxon>Bacteroidota</taxon>
        <taxon>Bacteroidia</taxon>
        <taxon>Bacteroidales</taxon>
        <taxon>Prevotellaceae</taxon>
        <taxon>Segatella</taxon>
    </lineage>
</organism>